<dbReference type="EMBL" id="CP027033">
    <property type="protein sequence ID" value="AXR82788.1"/>
    <property type="molecule type" value="Genomic_DNA"/>
</dbReference>
<evidence type="ECO:0000313" key="4">
    <source>
        <dbReference type="Proteomes" id="UP000258613"/>
    </source>
</evidence>
<reference evidence="4" key="2">
    <citation type="submission" date="2018-02" db="EMBL/GenBank/DDBJ databases">
        <title>Phenotypic and genomic properties of facultatively anaerobic sulfur-reducing natronoarchaea from hypersaline soda lakes.</title>
        <authorList>
            <person name="Sorokin D.Y."/>
            <person name="Kublanov I.V."/>
            <person name="Roman P."/>
            <person name="Sinninghe Damste J.S."/>
            <person name="Golyshin P.N."/>
            <person name="Rojo D."/>
            <person name="Ciordia S."/>
            <person name="Mena M.D.C."/>
            <person name="Ferrer M."/>
            <person name="Messina E."/>
            <person name="Smedile F."/>
            <person name="La Spada G."/>
            <person name="La Cono V."/>
            <person name="Yakimov M.M."/>
        </authorList>
    </citation>
    <scope>NUCLEOTIDE SEQUENCE [LARGE SCALE GENOMIC DNA]</scope>
    <source>
        <strain evidence="4">AArc-Mg</strain>
    </source>
</reference>
<keyword evidence="1" id="KW-0812">Transmembrane</keyword>
<evidence type="ECO:0000313" key="3">
    <source>
        <dbReference type="EMBL" id="AXR82788.1"/>
    </source>
</evidence>
<dbReference type="KEGG" id="nag:AArcMg_2798"/>
<dbReference type="Proteomes" id="UP000258707">
    <property type="component" value="Chromosome"/>
</dbReference>
<dbReference type="EMBL" id="CP024047">
    <property type="protein sequence ID" value="AXR77250.1"/>
    <property type="molecule type" value="Genomic_DNA"/>
</dbReference>
<dbReference type="Proteomes" id="UP000258613">
    <property type="component" value="Chromosome"/>
</dbReference>
<reference evidence="2" key="3">
    <citation type="journal article" date="2019" name="Int. J. Syst. Evol. Microbiol.">
        <title>Natronolimnobius sulfurireducens sp. nov. and Halalkaliarchaeum desulfuricum gen. nov., sp. nov., the first sulfur-respiring alkaliphilic haloarchaea from hypersaline alkaline lakes.</title>
        <authorList>
            <person name="Sorokin D.Y."/>
            <person name="Yakimov M."/>
            <person name="Messina E."/>
            <person name="Merkel A.Y."/>
            <person name="Bale N.J."/>
            <person name="Sinninghe Damste J.S."/>
        </authorList>
    </citation>
    <scope>NUCLEOTIDE SEQUENCE</scope>
    <source>
        <strain evidence="3">AArc-Mg</strain>
        <strain evidence="2">AArc1</strain>
    </source>
</reference>
<organism evidence="2 5">
    <name type="scientific">Natrarchaeobaculum sulfurireducens</name>
    <dbReference type="NCBI Taxonomy" id="2044521"/>
    <lineage>
        <taxon>Archaea</taxon>
        <taxon>Methanobacteriati</taxon>
        <taxon>Methanobacteriota</taxon>
        <taxon>Stenosarchaea group</taxon>
        <taxon>Halobacteria</taxon>
        <taxon>Halobacteriales</taxon>
        <taxon>Natrialbaceae</taxon>
        <taxon>Natrarchaeobaculum</taxon>
    </lineage>
</organism>
<keyword evidence="1" id="KW-0472">Membrane</keyword>
<feature type="transmembrane region" description="Helical" evidence="1">
    <location>
        <begin position="38"/>
        <end position="57"/>
    </location>
</feature>
<evidence type="ECO:0000313" key="5">
    <source>
        <dbReference type="Proteomes" id="UP000258707"/>
    </source>
</evidence>
<accession>A0A346PTE3</accession>
<dbReference type="KEGG" id="nan:AArc1_0909"/>
<evidence type="ECO:0000256" key="1">
    <source>
        <dbReference type="SAM" id="Phobius"/>
    </source>
</evidence>
<name>A0A346PCK5_9EURY</name>
<sequence length="74" mass="7468">MTESLTVVAVALVAGCATGLSALPTLYTEQVSHRVYDGALGFAAGVMVGAAVFALIVPGLEFGTPWEVVVTVTA</sequence>
<dbReference type="AlphaFoldDB" id="A0A346PCK5"/>
<protein>
    <submittedName>
        <fullName evidence="3">Metal transporter, ZIP family</fullName>
    </submittedName>
</protein>
<keyword evidence="4" id="KW-1185">Reference proteome</keyword>
<gene>
    <name evidence="2" type="ORF">AArc1_0909</name>
    <name evidence="3" type="ORF">AArcMg_2798</name>
</gene>
<reference evidence="5" key="1">
    <citation type="submission" date="2017-10" db="EMBL/GenBank/DDBJ databases">
        <title>Phenotypic and genomic properties of facultatively anaerobic sulfur-reducing natronoarchaea from hypersaline soda lakes.</title>
        <authorList>
            <person name="Sorokin D.Y."/>
            <person name="Kublanov I.V."/>
            <person name="Roman P."/>
            <person name="Sinninghe Damste J.S."/>
            <person name="Golyshin P.N."/>
            <person name="Rojo D."/>
            <person name="Ciordia S."/>
            <person name="Mena Md.C."/>
            <person name="Ferrer M."/>
            <person name="Messina E."/>
            <person name="Smedile F."/>
            <person name="La Spada G."/>
            <person name="La Cono V."/>
            <person name="Yakimov M.M."/>
        </authorList>
    </citation>
    <scope>NUCLEOTIDE SEQUENCE [LARGE SCALE GENOMIC DNA]</scope>
    <source>
        <strain evidence="5">AArc1</strain>
    </source>
</reference>
<accession>A0A346PCK5</accession>
<evidence type="ECO:0000313" key="2">
    <source>
        <dbReference type="EMBL" id="AXR77250.1"/>
    </source>
</evidence>
<proteinExistence type="predicted"/>
<keyword evidence="1" id="KW-1133">Transmembrane helix</keyword>